<dbReference type="EMBL" id="JBFXLQ010000011">
    <property type="protein sequence ID" value="KAL2868993.1"/>
    <property type="molecule type" value="Genomic_DNA"/>
</dbReference>
<feature type="signal peptide" evidence="2">
    <location>
        <begin position="1"/>
        <end position="16"/>
    </location>
</feature>
<evidence type="ECO:0000313" key="5">
    <source>
        <dbReference type="Proteomes" id="UP001610432"/>
    </source>
</evidence>
<accession>A0ABR4M031</accession>
<dbReference type="GeneID" id="98147653"/>
<dbReference type="Gene3D" id="3.90.1300.10">
    <property type="entry name" value="Amidase signature (AS) domain"/>
    <property type="match status" value="1"/>
</dbReference>
<dbReference type="SUPFAM" id="SSF75304">
    <property type="entry name" value="Amidase signature (AS) enzymes"/>
    <property type="match status" value="1"/>
</dbReference>
<evidence type="ECO:0000256" key="2">
    <source>
        <dbReference type="SAM" id="SignalP"/>
    </source>
</evidence>
<keyword evidence="5" id="KW-1185">Reference proteome</keyword>
<gene>
    <name evidence="4" type="ORF">BJX67DRAFT_379482</name>
</gene>
<dbReference type="RefSeq" id="XP_070887972.1">
    <property type="nucleotide sequence ID" value="XM_071032581.1"/>
</dbReference>
<dbReference type="PANTHER" id="PTHR42678:SF34">
    <property type="entry name" value="OS04G0183300 PROTEIN"/>
    <property type="match status" value="1"/>
</dbReference>
<feature type="domain" description="Amidase" evidence="3">
    <location>
        <begin position="50"/>
        <end position="521"/>
    </location>
</feature>
<evidence type="ECO:0000256" key="1">
    <source>
        <dbReference type="SAM" id="MobiDB-lite"/>
    </source>
</evidence>
<sequence>MLRLLTAAALATLALAASSSNSSCSFPSLYHANLEDLTTGLEDGCFTSVDLVDAYLARIDEVNDKLHAVYEKNPDALDIAKTLDDERADGKIRGPLHGIPILVKDNIATHDKMNNTAGSYALLGAKVPRDSPTVAKLRAAGAVILGKTALSEWAQYRSNVNGTNGWSAVAGQVYGPYYEHEDPYGSSSGSGVASGLGLAFAALGTETHGSIVMPSNRGNSVGIKPSVGLTSRYLVVPISLHQDTVGPIAHTVRDAATVLSVIAGVDEHDNYTQAIPNDGVLPDYIGATKGSTNLTGVRIGVPRNGISPRITFAPVNESYVLSEFDKAIDVLRDLGAEIVDPANFSTATTSEFIWELSSTKMSTENVVIGSDFISDLAAYFAELTENPNDLHSVEDLVEFTRSEPREDWPDRDIGGWLGALELGFNSSDVRAFEAREKLLALDRDGGVTGIINKLNLSAVILPTDYAPTWAASPGLPEVTVPMGAYPPGTPIIKSARELIAVAPGIPFGLTFLGKKWSEETLIRLAYAYEQATHHRDKIEPGERGVSPTTGLADVVGSAPSGSETPAPDGAIGLRPAMPLLGLVGGMVLMFSAL</sequence>
<dbReference type="PANTHER" id="PTHR42678">
    <property type="entry name" value="AMIDASE"/>
    <property type="match status" value="1"/>
</dbReference>
<evidence type="ECO:0000259" key="3">
    <source>
        <dbReference type="Pfam" id="PF01425"/>
    </source>
</evidence>
<protein>
    <submittedName>
        <fullName evidence="4">Amidase signature enzyme</fullName>
    </submittedName>
</protein>
<name>A0ABR4M031_9EURO</name>
<feature type="region of interest" description="Disordered" evidence="1">
    <location>
        <begin position="537"/>
        <end position="569"/>
    </location>
</feature>
<comment type="caution">
    <text evidence="4">The sequence shown here is derived from an EMBL/GenBank/DDBJ whole genome shotgun (WGS) entry which is preliminary data.</text>
</comment>
<dbReference type="InterPro" id="IPR023631">
    <property type="entry name" value="Amidase_dom"/>
</dbReference>
<dbReference type="Pfam" id="PF01425">
    <property type="entry name" value="Amidase"/>
    <property type="match status" value="1"/>
</dbReference>
<proteinExistence type="predicted"/>
<dbReference type="Proteomes" id="UP001610432">
    <property type="component" value="Unassembled WGS sequence"/>
</dbReference>
<evidence type="ECO:0000313" key="4">
    <source>
        <dbReference type="EMBL" id="KAL2868993.1"/>
    </source>
</evidence>
<organism evidence="4 5">
    <name type="scientific">Aspergillus lucknowensis</name>
    <dbReference type="NCBI Taxonomy" id="176173"/>
    <lineage>
        <taxon>Eukaryota</taxon>
        <taxon>Fungi</taxon>
        <taxon>Dikarya</taxon>
        <taxon>Ascomycota</taxon>
        <taxon>Pezizomycotina</taxon>
        <taxon>Eurotiomycetes</taxon>
        <taxon>Eurotiomycetidae</taxon>
        <taxon>Eurotiales</taxon>
        <taxon>Aspergillaceae</taxon>
        <taxon>Aspergillus</taxon>
        <taxon>Aspergillus subgen. Nidulantes</taxon>
    </lineage>
</organism>
<keyword evidence="2" id="KW-0732">Signal</keyword>
<reference evidence="4 5" key="1">
    <citation type="submission" date="2024-07" db="EMBL/GenBank/DDBJ databases">
        <title>Section-level genome sequencing and comparative genomics of Aspergillus sections Usti and Cavernicolus.</title>
        <authorList>
            <consortium name="Lawrence Berkeley National Laboratory"/>
            <person name="Nybo J.L."/>
            <person name="Vesth T.C."/>
            <person name="Theobald S."/>
            <person name="Frisvad J.C."/>
            <person name="Larsen T.O."/>
            <person name="Kjaerboelling I."/>
            <person name="Rothschild-Mancinelli K."/>
            <person name="Lyhne E.K."/>
            <person name="Kogle M.E."/>
            <person name="Barry K."/>
            <person name="Clum A."/>
            <person name="Na H."/>
            <person name="Ledsgaard L."/>
            <person name="Lin J."/>
            <person name="Lipzen A."/>
            <person name="Kuo A."/>
            <person name="Riley R."/>
            <person name="Mondo S."/>
            <person name="Labutti K."/>
            <person name="Haridas S."/>
            <person name="Pangalinan J."/>
            <person name="Salamov A.A."/>
            <person name="Simmons B.A."/>
            <person name="Magnuson J.K."/>
            <person name="Chen J."/>
            <person name="Drula E."/>
            <person name="Henrissat B."/>
            <person name="Wiebenga A."/>
            <person name="Lubbers R.J."/>
            <person name="Gomes A.C."/>
            <person name="Macurrencykelacurrency M.R."/>
            <person name="Stajich J."/>
            <person name="Grigoriev I.V."/>
            <person name="Mortensen U.H."/>
            <person name="De Vries R.P."/>
            <person name="Baker S.E."/>
            <person name="Andersen M.R."/>
        </authorList>
    </citation>
    <scope>NUCLEOTIDE SEQUENCE [LARGE SCALE GENOMIC DNA]</scope>
    <source>
        <strain evidence="4 5">CBS 449.75</strain>
    </source>
</reference>
<dbReference type="InterPro" id="IPR036928">
    <property type="entry name" value="AS_sf"/>
</dbReference>
<feature type="chain" id="PRO_5047169038" evidence="2">
    <location>
        <begin position="17"/>
        <end position="593"/>
    </location>
</feature>